<dbReference type="PRINTS" id="PR00081">
    <property type="entry name" value="GDHRDH"/>
</dbReference>
<dbReference type="InterPro" id="IPR036291">
    <property type="entry name" value="NAD(P)-bd_dom_sf"/>
</dbReference>
<dbReference type="OMA" id="VDQYSAD"/>
<reference evidence="5 6" key="1">
    <citation type="submission" date="2016-10" db="EMBL/GenBank/DDBJ databases">
        <title>Genome sequence of the basidiomycete white-rot fungus Trametes pubescens.</title>
        <authorList>
            <person name="Makela M.R."/>
            <person name="Granchi Z."/>
            <person name="Peng M."/>
            <person name="De Vries R.P."/>
            <person name="Grigoriev I."/>
            <person name="Riley R."/>
            <person name="Hilden K."/>
        </authorList>
    </citation>
    <scope>NUCLEOTIDE SEQUENCE [LARGE SCALE GENOMIC DNA]</scope>
    <source>
        <strain evidence="5 6">FBCC735</strain>
    </source>
</reference>
<dbReference type="AlphaFoldDB" id="A0A1M2VWZ8"/>
<dbReference type="Proteomes" id="UP000184267">
    <property type="component" value="Unassembled WGS sequence"/>
</dbReference>
<evidence type="ECO:0000256" key="2">
    <source>
        <dbReference type="ARBA" id="ARBA00022857"/>
    </source>
</evidence>
<keyword evidence="6" id="KW-1185">Reference proteome</keyword>
<comment type="caution">
    <text evidence="5">The sequence shown here is derived from an EMBL/GenBank/DDBJ whole genome shotgun (WGS) entry which is preliminary data.</text>
</comment>
<dbReference type="STRING" id="154538.A0A1M2VWZ8"/>
<dbReference type="OrthoDB" id="1274115at2759"/>
<keyword evidence="2" id="KW-0521">NADP</keyword>
<dbReference type="EMBL" id="MNAD01000519">
    <property type="protein sequence ID" value="OJT12139.1"/>
    <property type="molecule type" value="Genomic_DNA"/>
</dbReference>
<dbReference type="InterPro" id="IPR002347">
    <property type="entry name" value="SDR_fam"/>
</dbReference>
<protein>
    <recommendedName>
        <fullName evidence="7">Oxidoreductase YusZ</fullName>
    </recommendedName>
</protein>
<dbReference type="InterPro" id="IPR051911">
    <property type="entry name" value="SDR_oxidoreductase"/>
</dbReference>
<evidence type="ECO:0000256" key="4">
    <source>
        <dbReference type="RuleBase" id="RU000363"/>
    </source>
</evidence>
<dbReference type="PANTHER" id="PTHR43976">
    <property type="entry name" value="SHORT CHAIN DEHYDROGENASE"/>
    <property type="match status" value="1"/>
</dbReference>
<dbReference type="PRINTS" id="PR00080">
    <property type="entry name" value="SDRFAMILY"/>
</dbReference>
<evidence type="ECO:0000313" key="6">
    <source>
        <dbReference type="Proteomes" id="UP000184267"/>
    </source>
</evidence>
<dbReference type="Pfam" id="PF00106">
    <property type="entry name" value="adh_short"/>
    <property type="match status" value="1"/>
</dbReference>
<dbReference type="Gene3D" id="3.40.50.720">
    <property type="entry name" value="NAD(P)-binding Rossmann-like Domain"/>
    <property type="match status" value="1"/>
</dbReference>
<evidence type="ECO:0000256" key="1">
    <source>
        <dbReference type="ARBA" id="ARBA00006484"/>
    </source>
</evidence>
<proteinExistence type="inferred from homology"/>
<organism evidence="5 6">
    <name type="scientific">Trametes pubescens</name>
    <name type="common">White-rot fungus</name>
    <dbReference type="NCBI Taxonomy" id="154538"/>
    <lineage>
        <taxon>Eukaryota</taxon>
        <taxon>Fungi</taxon>
        <taxon>Dikarya</taxon>
        <taxon>Basidiomycota</taxon>
        <taxon>Agaricomycotina</taxon>
        <taxon>Agaricomycetes</taxon>
        <taxon>Polyporales</taxon>
        <taxon>Polyporaceae</taxon>
        <taxon>Trametes</taxon>
    </lineage>
</organism>
<accession>A0A1M2VWZ8</accession>
<dbReference type="GO" id="GO:0016491">
    <property type="term" value="F:oxidoreductase activity"/>
    <property type="evidence" value="ECO:0007669"/>
    <property type="project" value="UniProtKB-KW"/>
</dbReference>
<dbReference type="InterPro" id="IPR020904">
    <property type="entry name" value="Sc_DH/Rdtase_CS"/>
</dbReference>
<keyword evidence="3" id="KW-0560">Oxidoreductase</keyword>
<dbReference type="PANTHER" id="PTHR43976:SF16">
    <property type="entry name" value="SHORT-CHAIN DEHYDROGENASE_REDUCTASE FAMILY PROTEIN"/>
    <property type="match status" value="1"/>
</dbReference>
<name>A0A1M2VWZ8_TRAPU</name>
<evidence type="ECO:0000313" key="5">
    <source>
        <dbReference type="EMBL" id="OJT12139.1"/>
    </source>
</evidence>
<sequence>MSGADRILVTGASSGFGRALCDIVLKNGETVVAIARRTHLLDDLVDQYSADRILAVKTDDAFGRVDVVFNNAGYADLGEVESVQDTDARALFETNFWGAVSVTREAVRFFRESNPPGDGGRLLQMTSMYGIVGANCLAFYSASKHALEGFTKSIAQKLDPTWNIRVVTLLEPGFFQTELISHIMKWTPPHPAYLTSPLPSTMRAGWDAFVPAGDTAKVADAFYEAAAIPDPPLHPPLGKDAIANTKKMVTELGDALARYESWSDDVEYPSGQEPACESV</sequence>
<dbReference type="PROSITE" id="PS00061">
    <property type="entry name" value="ADH_SHORT"/>
    <property type="match status" value="1"/>
</dbReference>
<comment type="similarity">
    <text evidence="1 4">Belongs to the short-chain dehydrogenases/reductases (SDR) family.</text>
</comment>
<dbReference type="SUPFAM" id="SSF51735">
    <property type="entry name" value="NAD(P)-binding Rossmann-fold domains"/>
    <property type="match status" value="1"/>
</dbReference>
<evidence type="ECO:0008006" key="7">
    <source>
        <dbReference type="Google" id="ProtNLM"/>
    </source>
</evidence>
<gene>
    <name evidence="5" type="ORF">TRAPUB_11316</name>
</gene>
<evidence type="ECO:0000256" key="3">
    <source>
        <dbReference type="ARBA" id="ARBA00023002"/>
    </source>
</evidence>